<dbReference type="Proteomes" id="UP000483672">
    <property type="component" value="Unassembled WGS sequence"/>
</dbReference>
<reference evidence="4 5" key="1">
    <citation type="submission" date="2019-06" db="EMBL/GenBank/DDBJ databases">
        <authorList>
            <person name="Palmer J.M."/>
        </authorList>
    </citation>
    <scope>NUCLEOTIDE SEQUENCE [LARGE SCALE GENOMIC DNA]</scope>
    <source>
        <strain evidence="2 4">TWF106</strain>
        <strain evidence="3 5">TWF191</strain>
    </source>
</reference>
<evidence type="ECO:0000313" key="5">
    <source>
        <dbReference type="Proteomes" id="UP000483672"/>
    </source>
</evidence>
<organism evidence="2 4">
    <name type="scientific">Orbilia oligospora</name>
    <name type="common">Nematode-trapping fungus</name>
    <name type="synonym">Arthrobotrys oligospora</name>
    <dbReference type="NCBI Taxonomy" id="2813651"/>
    <lineage>
        <taxon>Eukaryota</taxon>
        <taxon>Fungi</taxon>
        <taxon>Dikarya</taxon>
        <taxon>Ascomycota</taxon>
        <taxon>Pezizomycotina</taxon>
        <taxon>Orbiliomycetes</taxon>
        <taxon>Orbiliales</taxon>
        <taxon>Orbiliaceae</taxon>
        <taxon>Orbilia</taxon>
    </lineage>
</organism>
<sequence>MLPDFERAPKSQKRRPRRVSMHNIEPFRAQESWNSEVVDHRPCILREAEGMRDALDMELYPGFQRLARTVLGEEDFFSERTHREVYEELNVVLHPVPRNKNAEITEWLGNSTSYFVDAGESRSASGQVYTGSILGPEGYFEAVERRVQTSRDLDCNYPADSLWGIPTVIAESGNVRRRKAAQLQHGCEEDEQADLVPGLEALTIGKTPRGQRRRSTSIGAKETSEYKPRGIRKSKR</sequence>
<evidence type="ECO:0000313" key="4">
    <source>
        <dbReference type="Proteomes" id="UP000472727"/>
    </source>
</evidence>
<feature type="region of interest" description="Disordered" evidence="1">
    <location>
        <begin position="198"/>
        <end position="236"/>
    </location>
</feature>
<evidence type="ECO:0000313" key="2">
    <source>
        <dbReference type="EMBL" id="KAF3218592.1"/>
    </source>
</evidence>
<comment type="caution">
    <text evidence="2">The sequence shown here is derived from an EMBL/GenBank/DDBJ whole genome shotgun (WGS) entry which is preliminary data.</text>
</comment>
<protein>
    <submittedName>
        <fullName evidence="2">Uncharacterized protein</fullName>
    </submittedName>
</protein>
<accession>A0A6G1MHB6</accession>
<name>A0A6G1MHB6_ORBOL</name>
<dbReference type="EMBL" id="WIWS01000040">
    <property type="protein sequence ID" value="KAF3218592.1"/>
    <property type="molecule type" value="Genomic_DNA"/>
</dbReference>
<dbReference type="Proteomes" id="UP000472727">
    <property type="component" value="Unassembled WGS sequence"/>
</dbReference>
<evidence type="ECO:0000256" key="1">
    <source>
        <dbReference type="SAM" id="MobiDB-lite"/>
    </source>
</evidence>
<feature type="compositionally biased region" description="Basic residues" evidence="1">
    <location>
        <begin position="10"/>
        <end position="20"/>
    </location>
</feature>
<gene>
    <name evidence="2" type="ORF">TWF106_007564</name>
    <name evidence="3" type="ORF">TWF191_003603</name>
</gene>
<evidence type="ECO:0000313" key="3">
    <source>
        <dbReference type="EMBL" id="KAF3227519.1"/>
    </source>
</evidence>
<dbReference type="EMBL" id="WIPF01000019">
    <property type="protein sequence ID" value="KAF3227519.1"/>
    <property type="molecule type" value="Genomic_DNA"/>
</dbReference>
<feature type="region of interest" description="Disordered" evidence="1">
    <location>
        <begin position="1"/>
        <end position="21"/>
    </location>
</feature>
<proteinExistence type="predicted"/>
<dbReference type="AlphaFoldDB" id="A0A6G1MHB6"/>